<dbReference type="PANTHER" id="PTHR16435:SF5">
    <property type="entry name" value="SPERMATOGENESIS ASSOCIATED 6-LIKE PROTEIN"/>
    <property type="match status" value="1"/>
</dbReference>
<evidence type="ECO:0000259" key="4">
    <source>
        <dbReference type="Pfam" id="PF14909"/>
    </source>
</evidence>
<accession>A0A8S4BRL9</accession>
<dbReference type="Proteomes" id="UP000677803">
    <property type="component" value="Unassembled WGS sequence"/>
</dbReference>
<proteinExistence type="inferred from homology"/>
<evidence type="ECO:0000313" key="6">
    <source>
        <dbReference type="Proteomes" id="UP000677803"/>
    </source>
</evidence>
<organism evidence="5 6">
    <name type="scientific">Menidia menidia</name>
    <name type="common">Atlantic silverside</name>
    <dbReference type="NCBI Taxonomy" id="238744"/>
    <lineage>
        <taxon>Eukaryota</taxon>
        <taxon>Metazoa</taxon>
        <taxon>Chordata</taxon>
        <taxon>Craniata</taxon>
        <taxon>Vertebrata</taxon>
        <taxon>Euteleostomi</taxon>
        <taxon>Actinopterygii</taxon>
        <taxon>Neopterygii</taxon>
        <taxon>Teleostei</taxon>
        <taxon>Neoteleostei</taxon>
        <taxon>Acanthomorphata</taxon>
        <taxon>Ovalentaria</taxon>
        <taxon>Atherinomorphae</taxon>
        <taxon>Atheriniformes</taxon>
        <taxon>Atherinopsidae</taxon>
        <taxon>Menidiinae</taxon>
        <taxon>Menidia</taxon>
    </lineage>
</organism>
<keyword evidence="6" id="KW-1185">Reference proteome</keyword>
<name>A0A8S4BRL9_9TELE</name>
<comment type="similarity">
    <text evidence="1">Belongs to the SPATA6 family.</text>
</comment>
<dbReference type="GO" id="GO:0120212">
    <property type="term" value="C:sperm head-tail coupling apparatus"/>
    <property type="evidence" value="ECO:0007669"/>
    <property type="project" value="InterPro"/>
</dbReference>
<protein>
    <submittedName>
        <fullName evidence="5">(Atlantic silverside) hypothetical protein</fullName>
    </submittedName>
</protein>
<dbReference type="InterPro" id="IPR042769">
    <property type="entry name" value="SPATA6_fam"/>
</dbReference>
<comment type="caution">
    <text evidence="5">The sequence shown here is derived from an EMBL/GenBank/DDBJ whole genome shotgun (WGS) entry which is preliminary data.</text>
</comment>
<feature type="domain" description="Spermatogenesis-associated protein 6 N-terminal" evidence="4">
    <location>
        <begin position="1"/>
        <end position="73"/>
    </location>
</feature>
<reference evidence="5" key="1">
    <citation type="submission" date="2021-05" db="EMBL/GenBank/DDBJ databases">
        <authorList>
            <person name="Tigano A."/>
        </authorList>
    </citation>
    <scope>NUCLEOTIDE SEQUENCE</scope>
</reference>
<dbReference type="EMBL" id="CAJRST010038300">
    <property type="protein sequence ID" value="CAG6011365.1"/>
    <property type="molecule type" value="Genomic_DNA"/>
</dbReference>
<dbReference type="Pfam" id="PF14909">
    <property type="entry name" value="SPATA6"/>
    <property type="match status" value="1"/>
</dbReference>
<evidence type="ECO:0000313" key="5">
    <source>
        <dbReference type="EMBL" id="CAG6011365.1"/>
    </source>
</evidence>
<gene>
    <name evidence="5" type="ORF">MMEN_LOCUS19053</name>
</gene>
<evidence type="ECO:0000256" key="2">
    <source>
        <dbReference type="ARBA" id="ARBA00022553"/>
    </source>
</evidence>
<dbReference type="PANTHER" id="PTHR16435">
    <property type="entry name" value="SPERMATOGENESIS-ASSOCIATED PROTEIN 6 SPATA6"/>
    <property type="match status" value="1"/>
</dbReference>
<dbReference type="InterPro" id="IPR032732">
    <property type="entry name" value="SPATA6_N"/>
</dbReference>
<evidence type="ECO:0000256" key="3">
    <source>
        <dbReference type="SAM" id="MobiDB-lite"/>
    </source>
</evidence>
<feature type="region of interest" description="Disordered" evidence="3">
    <location>
        <begin position="83"/>
        <end position="161"/>
    </location>
</feature>
<keyword evidence="2" id="KW-0597">Phosphoprotein</keyword>
<dbReference type="GO" id="GO:0007283">
    <property type="term" value="P:spermatogenesis"/>
    <property type="evidence" value="ECO:0007669"/>
    <property type="project" value="InterPro"/>
</dbReference>
<dbReference type="AlphaFoldDB" id="A0A8S4BRL9"/>
<dbReference type="OrthoDB" id="5963614at2759"/>
<dbReference type="GO" id="GO:0032027">
    <property type="term" value="F:myosin light chain binding"/>
    <property type="evidence" value="ECO:0007669"/>
    <property type="project" value="InterPro"/>
</dbReference>
<evidence type="ECO:0000256" key="1">
    <source>
        <dbReference type="ARBA" id="ARBA00006215"/>
    </source>
</evidence>
<feature type="compositionally biased region" description="Basic and acidic residues" evidence="3">
    <location>
        <begin position="113"/>
        <end position="125"/>
    </location>
</feature>
<sequence>MLAYETVRIELVQMMPPVGDTLACFEEDAQSFLFPEPKLVRPFSGVDREVLMSRAPHFLGIAPRLEFTTKTTITECSPDAEVKVYPNKPMKPFGKQSTRRSSKPGTRCPPIRGGERGDRADRGRESIVWPLPHQPRSLSLSPLRDRNPQHPARLSSDSVERDTGISRAFSAGLSGLRRPQGRSLLKQWGEHQVAEFLAWNQTVCMVDQLLFSSDQAFQHRLAKYLKMIPCLWKHTSSLPVIVVLALQNYSGPIEKGPLTSGESAVLTERGRRSMIEFGDSSLLLKLCADFLTEPQSLRWTPSWPGGPFLQVLLADLACIVCNLCS</sequence>